<evidence type="ECO:0000313" key="7">
    <source>
        <dbReference type="Proteomes" id="UP000094296"/>
    </source>
</evidence>
<dbReference type="RefSeq" id="WP_069642719.1">
    <property type="nucleotide sequence ID" value="NZ_MIJE01000011.1"/>
</dbReference>
<dbReference type="PANTHER" id="PTHR33375:SF1">
    <property type="entry name" value="CHROMOSOME-PARTITIONING PROTEIN PARB-RELATED"/>
    <property type="match status" value="1"/>
</dbReference>
<dbReference type="SMART" id="SM00470">
    <property type="entry name" value="ParB"/>
    <property type="match status" value="1"/>
</dbReference>
<dbReference type="GO" id="GO:0005694">
    <property type="term" value="C:chromosome"/>
    <property type="evidence" value="ECO:0007669"/>
    <property type="project" value="TreeGrafter"/>
</dbReference>
<evidence type="ECO:0000256" key="4">
    <source>
        <dbReference type="ARBA" id="ARBA00023125"/>
    </source>
</evidence>
<evidence type="ECO:0000256" key="2">
    <source>
        <dbReference type="ARBA" id="ARBA00006295"/>
    </source>
</evidence>
<dbReference type="Gene3D" id="3.90.1530.30">
    <property type="match status" value="1"/>
</dbReference>
<dbReference type="CDD" id="cd00093">
    <property type="entry name" value="HTH_XRE"/>
    <property type="match status" value="1"/>
</dbReference>
<protein>
    <submittedName>
        <fullName evidence="6">Stage 0 sporulation protein J</fullName>
    </submittedName>
</protein>
<dbReference type="GO" id="GO:0007059">
    <property type="term" value="P:chromosome segregation"/>
    <property type="evidence" value="ECO:0007669"/>
    <property type="project" value="UniProtKB-KW"/>
</dbReference>
<sequence length="286" mass="32714">MSNKNRLGKGLSALISGDDLVSDNDQILQVDVEKIRPNPYQPRKEFNEEAINELAQSIREHGIIQPIVVKKNIRGYILIAGERRLRAAKLIGLEKIPAIEKDLNDQQMREVALIENLQREDLNPIEVADAYNKLITELNYTQEELAKRVGKSRPQISNFLRLLQLPNEIKDYVSRGTLSYGHARTLLGLESKERQKLLADRIIKDKLSVRETEEIVSNLVNVSRETKQKKKKNYSTDTTNLESQLEELLGTGVKIVEGKRKGKIEIDFFSSEDLERIINIIHPNNQ</sequence>
<dbReference type="InterPro" id="IPR041468">
    <property type="entry name" value="HTH_ParB/Spo0J"/>
</dbReference>
<dbReference type="PANTHER" id="PTHR33375">
    <property type="entry name" value="CHROMOSOME-PARTITIONING PROTEIN PARB-RELATED"/>
    <property type="match status" value="1"/>
</dbReference>
<dbReference type="InterPro" id="IPR050336">
    <property type="entry name" value="Chromosome_partition/occlusion"/>
</dbReference>
<dbReference type="GO" id="GO:0009295">
    <property type="term" value="C:nucleoid"/>
    <property type="evidence" value="ECO:0007669"/>
    <property type="project" value="UniProtKB-SubCell"/>
</dbReference>
<comment type="subcellular location">
    <subcellularLocation>
        <location evidence="1">Cytoplasm</location>
        <location evidence="1">Nucleoid</location>
    </subcellularLocation>
</comment>
<dbReference type="FunFam" id="1.10.10.2830:FF:000001">
    <property type="entry name" value="Chromosome partitioning protein ParB"/>
    <property type="match status" value="1"/>
</dbReference>
<gene>
    <name evidence="6" type="ORF">BHF68_03645</name>
</gene>
<dbReference type="InterPro" id="IPR036086">
    <property type="entry name" value="ParB/Sulfiredoxin_sf"/>
</dbReference>
<reference evidence="6 7" key="1">
    <citation type="submission" date="2016-09" db="EMBL/GenBank/DDBJ databases">
        <title>Draft genome sequence for the type strain of Desulfuribacillus alkaliarsenatis AHT28, an obligately anaerobic, sulfidogenic bacterium isolated from Russian soda lake sediments.</title>
        <authorList>
            <person name="Abin C.A."/>
            <person name="Hollibaugh J.T."/>
        </authorList>
    </citation>
    <scope>NUCLEOTIDE SEQUENCE [LARGE SCALE GENOMIC DNA]</scope>
    <source>
        <strain evidence="6 7">AHT28</strain>
    </source>
</reference>
<keyword evidence="4" id="KW-0238">DNA-binding</keyword>
<keyword evidence="7" id="KW-1185">Reference proteome</keyword>
<dbReference type="SUPFAM" id="SSF110849">
    <property type="entry name" value="ParB/Sulfiredoxin"/>
    <property type="match status" value="1"/>
</dbReference>
<evidence type="ECO:0000256" key="1">
    <source>
        <dbReference type="ARBA" id="ARBA00004453"/>
    </source>
</evidence>
<dbReference type="PROSITE" id="PS50943">
    <property type="entry name" value="HTH_CROC1"/>
    <property type="match status" value="1"/>
</dbReference>
<keyword evidence="3" id="KW-0159">Chromosome partition</keyword>
<dbReference type="EMBL" id="MIJE01000011">
    <property type="protein sequence ID" value="OEF97321.1"/>
    <property type="molecule type" value="Genomic_DNA"/>
</dbReference>
<evidence type="ECO:0000313" key="6">
    <source>
        <dbReference type="EMBL" id="OEF97321.1"/>
    </source>
</evidence>
<dbReference type="Pfam" id="PF23552">
    <property type="entry name" value="ParB_C"/>
    <property type="match status" value="1"/>
</dbReference>
<feature type="domain" description="HTH cro/C1-type" evidence="5">
    <location>
        <begin position="137"/>
        <end position="161"/>
    </location>
</feature>
<organism evidence="6 7">
    <name type="scientific">Desulfuribacillus alkaliarsenatis</name>
    <dbReference type="NCBI Taxonomy" id="766136"/>
    <lineage>
        <taxon>Bacteria</taxon>
        <taxon>Bacillati</taxon>
        <taxon>Bacillota</taxon>
        <taxon>Desulfuribacillia</taxon>
        <taxon>Desulfuribacillales</taxon>
        <taxon>Desulfuribacillaceae</taxon>
        <taxon>Desulfuribacillus</taxon>
    </lineage>
</organism>
<dbReference type="CDD" id="cd16393">
    <property type="entry name" value="SPO0J_N"/>
    <property type="match status" value="1"/>
</dbReference>
<dbReference type="SUPFAM" id="SSF109709">
    <property type="entry name" value="KorB DNA-binding domain-like"/>
    <property type="match status" value="1"/>
</dbReference>
<dbReference type="Pfam" id="PF02195">
    <property type="entry name" value="ParB_N"/>
    <property type="match status" value="1"/>
</dbReference>
<dbReference type="Gene3D" id="1.10.10.2830">
    <property type="match status" value="1"/>
</dbReference>
<dbReference type="GO" id="GO:0003677">
    <property type="term" value="F:DNA binding"/>
    <property type="evidence" value="ECO:0007669"/>
    <property type="project" value="UniProtKB-KW"/>
</dbReference>
<accession>A0A1E5G2Q8</accession>
<dbReference type="NCBIfam" id="TIGR00180">
    <property type="entry name" value="parB_part"/>
    <property type="match status" value="1"/>
</dbReference>
<dbReference type="FunFam" id="3.90.1530.30:FF:000001">
    <property type="entry name" value="Chromosome partitioning protein ParB"/>
    <property type="match status" value="1"/>
</dbReference>
<evidence type="ECO:0000256" key="3">
    <source>
        <dbReference type="ARBA" id="ARBA00022829"/>
    </source>
</evidence>
<dbReference type="OrthoDB" id="9802051at2"/>
<name>A0A1E5G2Q8_9FIRM</name>
<dbReference type="InterPro" id="IPR003115">
    <property type="entry name" value="ParB_N"/>
</dbReference>
<dbReference type="GO" id="GO:0045881">
    <property type="term" value="P:positive regulation of sporulation resulting in formation of a cellular spore"/>
    <property type="evidence" value="ECO:0007669"/>
    <property type="project" value="TreeGrafter"/>
</dbReference>
<dbReference type="AlphaFoldDB" id="A0A1E5G2Q8"/>
<dbReference type="InterPro" id="IPR057240">
    <property type="entry name" value="ParB_dimer_C"/>
</dbReference>
<dbReference type="Proteomes" id="UP000094296">
    <property type="component" value="Unassembled WGS sequence"/>
</dbReference>
<evidence type="ECO:0000259" key="5">
    <source>
        <dbReference type="PROSITE" id="PS50943"/>
    </source>
</evidence>
<dbReference type="STRING" id="766136.BHF68_03645"/>
<dbReference type="InterPro" id="IPR001387">
    <property type="entry name" value="Cro/C1-type_HTH"/>
</dbReference>
<proteinExistence type="inferred from homology"/>
<dbReference type="InterPro" id="IPR004437">
    <property type="entry name" value="ParB/RepB/Spo0J"/>
</dbReference>
<comment type="similarity">
    <text evidence="2">Belongs to the ParB family.</text>
</comment>
<comment type="caution">
    <text evidence="6">The sequence shown here is derived from an EMBL/GenBank/DDBJ whole genome shotgun (WGS) entry which is preliminary data.</text>
</comment>
<dbReference type="Pfam" id="PF17762">
    <property type="entry name" value="HTH_ParB"/>
    <property type="match status" value="1"/>
</dbReference>